<dbReference type="AlphaFoldDB" id="A0AAQ4D9T5"/>
<organism evidence="1 2">
    <name type="scientific">Amblyomma americanum</name>
    <name type="common">Lone star tick</name>
    <dbReference type="NCBI Taxonomy" id="6943"/>
    <lineage>
        <taxon>Eukaryota</taxon>
        <taxon>Metazoa</taxon>
        <taxon>Ecdysozoa</taxon>
        <taxon>Arthropoda</taxon>
        <taxon>Chelicerata</taxon>
        <taxon>Arachnida</taxon>
        <taxon>Acari</taxon>
        <taxon>Parasitiformes</taxon>
        <taxon>Ixodida</taxon>
        <taxon>Ixodoidea</taxon>
        <taxon>Ixodidae</taxon>
        <taxon>Amblyomminae</taxon>
        <taxon>Amblyomma</taxon>
    </lineage>
</organism>
<reference evidence="1 2" key="1">
    <citation type="journal article" date="2023" name="Arcadia Sci">
        <title>De novo assembly of a long-read Amblyomma americanum tick genome.</title>
        <authorList>
            <person name="Chou S."/>
            <person name="Poskanzer K.E."/>
            <person name="Rollins M."/>
            <person name="Thuy-Boun P.S."/>
        </authorList>
    </citation>
    <scope>NUCLEOTIDE SEQUENCE [LARGE SCALE GENOMIC DNA]</scope>
    <source>
        <strain evidence="1">F_SG_1</strain>
        <tissue evidence="1">Salivary glands</tissue>
    </source>
</reference>
<protein>
    <submittedName>
        <fullName evidence="1">Uncharacterized protein</fullName>
    </submittedName>
</protein>
<keyword evidence="2" id="KW-1185">Reference proteome</keyword>
<gene>
    <name evidence="1" type="ORF">V5799_003144</name>
</gene>
<name>A0AAQ4D9T5_AMBAM</name>
<comment type="caution">
    <text evidence="1">The sequence shown here is derived from an EMBL/GenBank/DDBJ whole genome shotgun (WGS) entry which is preliminary data.</text>
</comment>
<evidence type="ECO:0000313" key="2">
    <source>
        <dbReference type="Proteomes" id="UP001321473"/>
    </source>
</evidence>
<proteinExistence type="predicted"/>
<sequence length="79" mass="8866">MSNIMWDVNALSFAKINLSGQIFAIEYCFLLKQPRPSLRHLAQSFGGEILGTICKFTAPQDEYTLQVEAKALSVEIVFL</sequence>
<accession>A0AAQ4D9T5</accession>
<dbReference type="EMBL" id="JARKHS020033306">
    <property type="protein sequence ID" value="KAK8759225.1"/>
    <property type="molecule type" value="Genomic_DNA"/>
</dbReference>
<dbReference type="Proteomes" id="UP001321473">
    <property type="component" value="Unassembled WGS sequence"/>
</dbReference>
<evidence type="ECO:0000313" key="1">
    <source>
        <dbReference type="EMBL" id="KAK8759225.1"/>
    </source>
</evidence>